<dbReference type="InterPro" id="IPR011990">
    <property type="entry name" value="TPR-like_helical_dom_sf"/>
</dbReference>
<sequence>MFRRQLLAAALGAALLIAPFTVAQAWESEVEALKQRWEQITTLRAEGQRRHSLKSLSDEAERLVQANPGEAQPLIWYGIIEASHARERSGLGALGSARSARDALERAIEIDPQGGNGSAYVTLGALYDRAPGRPVGFGNSATAERMFQRALQIRPDGIDVNYYYATFLEDEGRRDEAREHAQRAVDGTAREDRQASDEALREQARALLSQL</sequence>
<dbReference type="Gene3D" id="1.25.40.10">
    <property type="entry name" value="Tetratricopeptide repeat domain"/>
    <property type="match status" value="1"/>
</dbReference>
<organism evidence="3 4">
    <name type="scientific">Billgrantia desiderata</name>
    <dbReference type="NCBI Taxonomy" id="52021"/>
    <lineage>
        <taxon>Bacteria</taxon>
        <taxon>Pseudomonadati</taxon>
        <taxon>Pseudomonadota</taxon>
        <taxon>Gammaproteobacteria</taxon>
        <taxon>Oceanospirillales</taxon>
        <taxon>Halomonadaceae</taxon>
        <taxon>Billgrantia</taxon>
    </lineage>
</organism>
<evidence type="ECO:0008006" key="5">
    <source>
        <dbReference type="Google" id="ProtNLM"/>
    </source>
</evidence>
<dbReference type="RefSeq" id="WP_234249987.1">
    <property type="nucleotide sequence ID" value="NZ_JABFTQ010000002.1"/>
</dbReference>
<feature type="chain" id="PRO_5046466387" description="Tetratricopeptide repeat protein" evidence="2">
    <location>
        <begin position="26"/>
        <end position="211"/>
    </location>
</feature>
<dbReference type="Proteomes" id="UP001320154">
    <property type="component" value="Unassembled WGS sequence"/>
</dbReference>
<comment type="caution">
    <text evidence="3">The sequence shown here is derived from an EMBL/GenBank/DDBJ whole genome shotgun (WGS) entry which is preliminary data.</text>
</comment>
<evidence type="ECO:0000313" key="3">
    <source>
        <dbReference type="EMBL" id="MCE8045939.1"/>
    </source>
</evidence>
<protein>
    <recommendedName>
        <fullName evidence="5">Tetratricopeptide repeat protein</fullName>
    </recommendedName>
</protein>
<evidence type="ECO:0000313" key="4">
    <source>
        <dbReference type="Proteomes" id="UP001320154"/>
    </source>
</evidence>
<dbReference type="EMBL" id="JABFTQ010000002">
    <property type="protein sequence ID" value="MCE8045939.1"/>
    <property type="molecule type" value="Genomic_DNA"/>
</dbReference>
<reference evidence="3 4" key="1">
    <citation type="journal article" date="2021" name="Front. Microbiol.">
        <title>Aerobic Denitrification and Heterotrophic Sulfur Oxidation in the Genus Halomonas Revealed by Six Novel Species Characterizations and Genome-Based Analysis.</title>
        <authorList>
            <person name="Wang L."/>
            <person name="Shao Z."/>
        </authorList>
    </citation>
    <scope>NUCLEOTIDE SEQUENCE [LARGE SCALE GENOMIC DNA]</scope>
    <source>
        <strain evidence="3 4">MCCC 1A05748</strain>
    </source>
</reference>
<keyword evidence="4" id="KW-1185">Reference proteome</keyword>
<feature type="signal peptide" evidence="2">
    <location>
        <begin position="1"/>
        <end position="25"/>
    </location>
</feature>
<evidence type="ECO:0000256" key="1">
    <source>
        <dbReference type="SAM" id="MobiDB-lite"/>
    </source>
</evidence>
<evidence type="ECO:0000256" key="2">
    <source>
        <dbReference type="SAM" id="SignalP"/>
    </source>
</evidence>
<name>A0ABS9B225_9GAMM</name>
<dbReference type="SUPFAM" id="SSF48452">
    <property type="entry name" value="TPR-like"/>
    <property type="match status" value="1"/>
</dbReference>
<feature type="region of interest" description="Disordered" evidence="1">
    <location>
        <begin position="174"/>
        <end position="201"/>
    </location>
</feature>
<accession>A0ABS9B225</accession>
<keyword evidence="2" id="KW-0732">Signal</keyword>
<gene>
    <name evidence="3" type="ORF">HOP60_04240</name>
</gene>
<proteinExistence type="predicted"/>